<organism evidence="2">
    <name type="scientific">Pararge aegeria</name>
    <name type="common">speckled wood butterfly</name>
    <dbReference type="NCBI Taxonomy" id="116150"/>
    <lineage>
        <taxon>Eukaryota</taxon>
        <taxon>Metazoa</taxon>
        <taxon>Ecdysozoa</taxon>
        <taxon>Arthropoda</taxon>
        <taxon>Hexapoda</taxon>
        <taxon>Insecta</taxon>
        <taxon>Pterygota</taxon>
        <taxon>Neoptera</taxon>
        <taxon>Endopterygota</taxon>
        <taxon>Lepidoptera</taxon>
        <taxon>Glossata</taxon>
        <taxon>Ditrysia</taxon>
        <taxon>Papilionoidea</taxon>
        <taxon>Nymphalidae</taxon>
        <taxon>Satyrinae</taxon>
        <taxon>Satyrini</taxon>
        <taxon>Parargina</taxon>
        <taxon>Pararge</taxon>
    </lineage>
</organism>
<proteinExistence type="predicted"/>
<evidence type="ECO:0000313" key="2">
    <source>
        <dbReference type="EMBL" id="JAA79910.1"/>
    </source>
</evidence>
<feature type="non-terminal residue" evidence="2">
    <location>
        <position position="92"/>
    </location>
</feature>
<accession>S4P151</accession>
<sequence>MIGSNRCRCDTLLRKTPAGYTRYRNRYASTTRVGFFRFASIVYWIRVLVHNISVLVTGFLRFTRYSVNIKYWSSCTRRLSYFSISGSIVDMT</sequence>
<keyword evidence="1" id="KW-0472">Membrane</keyword>
<name>S4P151_9NEOP</name>
<keyword evidence="1" id="KW-1133">Transmembrane helix</keyword>
<evidence type="ECO:0000256" key="1">
    <source>
        <dbReference type="SAM" id="Phobius"/>
    </source>
</evidence>
<protein>
    <submittedName>
        <fullName evidence="2">Uncharacterized protein</fullName>
    </submittedName>
</protein>
<dbReference type="AlphaFoldDB" id="S4P151"/>
<reference evidence="2" key="2">
    <citation type="submission" date="2013-05" db="EMBL/GenBank/DDBJ databases">
        <authorList>
            <person name="Carter J.-M."/>
            <person name="Baker S.C."/>
            <person name="Pink R."/>
            <person name="Carter D.R.F."/>
            <person name="Collins A."/>
            <person name="Tomlin J."/>
            <person name="Gibbs M."/>
            <person name="Breuker C.J."/>
        </authorList>
    </citation>
    <scope>NUCLEOTIDE SEQUENCE</scope>
    <source>
        <tissue evidence="2">Ovary</tissue>
    </source>
</reference>
<dbReference type="EMBL" id="GAIX01012650">
    <property type="protein sequence ID" value="JAA79910.1"/>
    <property type="molecule type" value="Transcribed_RNA"/>
</dbReference>
<feature type="transmembrane region" description="Helical" evidence="1">
    <location>
        <begin position="41"/>
        <end position="60"/>
    </location>
</feature>
<keyword evidence="1" id="KW-0812">Transmembrane</keyword>
<reference evidence="2" key="1">
    <citation type="journal article" date="2013" name="BMC Genomics">
        <title>Unscrambling butterfly oogenesis.</title>
        <authorList>
            <person name="Carter J.M."/>
            <person name="Baker S.C."/>
            <person name="Pink R."/>
            <person name="Carter D.R."/>
            <person name="Collins A."/>
            <person name="Tomlin J."/>
            <person name="Gibbs M."/>
            <person name="Breuker C.J."/>
        </authorList>
    </citation>
    <scope>NUCLEOTIDE SEQUENCE</scope>
    <source>
        <tissue evidence="2">Ovary</tissue>
    </source>
</reference>